<dbReference type="KEGG" id="thao:NI17_000545"/>
<evidence type="ECO:0000313" key="2">
    <source>
        <dbReference type="Proteomes" id="UP000265719"/>
    </source>
</evidence>
<keyword evidence="2" id="KW-1185">Reference proteome</keyword>
<proteinExistence type="predicted"/>
<protein>
    <submittedName>
        <fullName evidence="1">Uncharacterized protein</fullName>
    </submittedName>
</protein>
<dbReference type="Proteomes" id="UP000265719">
    <property type="component" value="Chromosome"/>
</dbReference>
<reference evidence="1" key="1">
    <citation type="submission" date="2020-10" db="EMBL/GenBank/DDBJ databases">
        <title>De novo genome project of the cellulose decomposer Thermobifida halotolerans type strain.</title>
        <authorList>
            <person name="Nagy I."/>
            <person name="Horvath B."/>
            <person name="Kukolya J."/>
            <person name="Nagy I."/>
            <person name="Orsini M."/>
        </authorList>
    </citation>
    <scope>NUCLEOTIDE SEQUENCE</scope>
    <source>
        <strain evidence="1">DSM 44931</strain>
    </source>
</reference>
<dbReference type="EMBL" id="CP063196">
    <property type="protein sequence ID" value="UOE19792.1"/>
    <property type="molecule type" value="Genomic_DNA"/>
</dbReference>
<accession>A0AA97LX54</accession>
<dbReference type="RefSeq" id="WP_084012342.1">
    <property type="nucleotide sequence ID" value="NZ_CP063196.1"/>
</dbReference>
<dbReference type="AlphaFoldDB" id="A0AA97LX54"/>
<evidence type="ECO:0000313" key="1">
    <source>
        <dbReference type="EMBL" id="UOE19792.1"/>
    </source>
</evidence>
<gene>
    <name evidence="1" type="ORF">NI17_000545</name>
</gene>
<organism evidence="1 2">
    <name type="scientific">Thermobifida halotolerans</name>
    <dbReference type="NCBI Taxonomy" id="483545"/>
    <lineage>
        <taxon>Bacteria</taxon>
        <taxon>Bacillati</taxon>
        <taxon>Actinomycetota</taxon>
        <taxon>Actinomycetes</taxon>
        <taxon>Streptosporangiales</taxon>
        <taxon>Nocardiopsidaceae</taxon>
        <taxon>Thermobifida</taxon>
    </lineage>
</organism>
<sequence length="217" mass="24048">MSFLISSPKENGSWTFDLDDISDPGLTTGLHLAGRTVETLARYDLLEPYGIKCSWLVPGRGGTGITTSLALGNHPLDSPETAERILSSRPVGYPDAEVNWITLPGPGIWIDAEGQRRPEPQLVDLQVDTDPVSARVKLSVHHDVWAYYDFFGNPHPEVYRNNAPRLEAALRELEDVLGAEAYPGDHTFFGAPKRYGLHVPEPDENGRGPDVTKFFWL</sequence>
<name>A0AA97LX54_9ACTN</name>